<comment type="similarity">
    <text evidence="6">Belongs to the glycosyl hydrolase 13 family. GlgE subfamily.</text>
</comment>
<dbReference type="Gene3D" id="2.60.40.10">
    <property type="entry name" value="Immunoglobulins"/>
    <property type="match status" value="1"/>
</dbReference>
<keyword evidence="9" id="KW-1185">Reference proteome</keyword>
<dbReference type="GO" id="GO:0030979">
    <property type="term" value="P:alpha-glucan biosynthetic process"/>
    <property type="evidence" value="ECO:0007669"/>
    <property type="project" value="UniProtKB-UniRule"/>
</dbReference>
<dbReference type="InterPro" id="IPR013783">
    <property type="entry name" value="Ig-like_fold"/>
</dbReference>
<dbReference type="InterPro" id="IPR021828">
    <property type="entry name" value="GlgE_dom_N/S"/>
</dbReference>
<comment type="subunit">
    <text evidence="1 6">Homodimer.</text>
</comment>
<feature type="active site" description="Nucleophile" evidence="6">
    <location>
        <position position="387"/>
    </location>
</feature>
<evidence type="ECO:0000256" key="3">
    <source>
        <dbReference type="ARBA" id="ARBA00022679"/>
    </source>
</evidence>
<comment type="catalytic activity">
    <reaction evidence="5 6">
        <text>alpha-maltose 1-phosphate + [(1-&gt;4)-alpha-D-glucosyl](n) = [(1-&gt;4)-alpha-D-glucosyl](n+2) + phosphate</text>
        <dbReference type="Rhea" id="RHEA:42692"/>
        <dbReference type="Rhea" id="RHEA-COMP:9584"/>
        <dbReference type="Rhea" id="RHEA-COMP:10183"/>
        <dbReference type="ChEBI" id="CHEBI:15444"/>
        <dbReference type="ChEBI" id="CHEBI:43474"/>
        <dbReference type="ChEBI" id="CHEBI:63576"/>
        <dbReference type="EC" id="2.4.99.16"/>
    </reaction>
</comment>
<dbReference type="AlphaFoldDB" id="A0A1I1Y9X7"/>
<dbReference type="InterPro" id="IPR049171">
    <property type="entry name" value="GLGE_C"/>
</dbReference>
<dbReference type="GO" id="GO:0004553">
    <property type="term" value="F:hydrolase activity, hydrolyzing O-glycosyl compounds"/>
    <property type="evidence" value="ECO:0007669"/>
    <property type="project" value="InterPro"/>
</dbReference>
<evidence type="ECO:0000256" key="5">
    <source>
        <dbReference type="ARBA" id="ARBA00048735"/>
    </source>
</evidence>
<dbReference type="Pfam" id="PF11896">
    <property type="entry name" value="GlgE_dom_N_S"/>
    <property type="match status" value="1"/>
</dbReference>
<feature type="active site" description="Proton donor" evidence="6">
    <location>
        <position position="416"/>
    </location>
</feature>
<dbReference type="PANTHER" id="PTHR47786:SF2">
    <property type="entry name" value="GLYCOSYL HYDROLASE FAMILY 13 CATALYTIC DOMAIN-CONTAINING PROTEIN"/>
    <property type="match status" value="1"/>
</dbReference>
<feature type="binding site" evidence="6">
    <location>
        <position position="316"/>
    </location>
    <ligand>
        <name>alpha-maltose 1-phosphate</name>
        <dbReference type="ChEBI" id="CHEBI:63576"/>
    </ligand>
</feature>
<keyword evidence="3 6" id="KW-0808">Transferase</keyword>
<feature type="binding site" evidence="6">
    <location>
        <position position="256"/>
    </location>
    <ligand>
        <name>alpha-maltose 1-phosphate</name>
        <dbReference type="ChEBI" id="CHEBI:63576"/>
    </ligand>
</feature>
<dbReference type="CDD" id="cd11344">
    <property type="entry name" value="AmyAc_GlgE_like"/>
    <property type="match status" value="1"/>
</dbReference>
<dbReference type="InterPro" id="IPR026585">
    <property type="entry name" value="GlgE"/>
</dbReference>
<dbReference type="InterPro" id="IPR006047">
    <property type="entry name" value="GH13_cat_dom"/>
</dbReference>
<evidence type="ECO:0000256" key="4">
    <source>
        <dbReference type="ARBA" id="ARBA00023277"/>
    </source>
</evidence>
<dbReference type="PANTHER" id="PTHR47786">
    <property type="entry name" value="ALPHA-1,4-GLUCAN:MALTOSE-1-PHOSPHATE MALTOSYLTRANSFERASE"/>
    <property type="match status" value="1"/>
</dbReference>
<feature type="domain" description="Glycosyl hydrolase family 13 catalytic" evidence="7">
    <location>
        <begin position="205"/>
        <end position="553"/>
    </location>
</feature>
<protein>
    <recommendedName>
        <fullName evidence="6">Alpha-1,4-glucan:maltose-1-phosphate maltosyltransferase</fullName>
        <shortName evidence="6">GMPMT</shortName>
        <ecNumber evidence="6">2.4.99.16</ecNumber>
    </recommendedName>
    <alternativeName>
        <fullName evidence="6">(1-&gt;4)-alpha-D-glucan:maltose-1-phosphate alpha-D-maltosyltransferase</fullName>
    </alternativeName>
</protein>
<feature type="binding site" evidence="6">
    <location>
        <position position="388"/>
    </location>
    <ligand>
        <name>alpha-maltose 1-phosphate</name>
        <dbReference type="ChEBI" id="CHEBI:63576"/>
    </ligand>
</feature>
<evidence type="ECO:0000256" key="1">
    <source>
        <dbReference type="ARBA" id="ARBA00011738"/>
    </source>
</evidence>
<proteinExistence type="inferred from homology"/>
<gene>
    <name evidence="6" type="primary">glgE</name>
    <name evidence="8" type="ORF">SAMN02745121_03268</name>
</gene>
<sequence>MPPNVVRSPSRTPERIIIEAVSPALDDGRHAVKRIVGEELVVEADIFKDGHDRLAAQVRWCGPGGGWQTTPLRYDYDSDRWFARILLDRPGTWEFTVEAWTDRFTTWRVELEKKFAAGQAIHSELLEGAAMVDAAARAAVGDDRSLLMRLADELRDPDRGPAERAVTAQNAELRALMALHHAPDDRTEYPRVFPVRVDRVRARFGSWYEFFPRSCGEPGVHGRFADAERALYRIAAMGFDVVYLPPIHPIGLTSRKGKNNSLTAQPGDVGSPWAIGGEAGGHTAVAPELGTLAEWDRFARTARSLGIEIALDYALQCSPDHPWLKEHPEWFFIRPDGTIKYAENPPKKYQDIYPLNFWCDDREALWQACKDIVLFWVAHGVTIFRVDNPHTKALAFWEWLIAEVQQQHPDVLFLAEAFTRPKRMRWLAKAGFTQSYTYFTWRTTAEELKEYFTELTQGPMKEYYRGNFFINTPDILPEHLQKGGRAAFRIRLLLAATLAPTYGIYSGYELGENTPLRAGSEEYLDSEKYELRHRDYTVKDSLAGEITQLNRLRREHPALQRYDNLTFYPCDNPNILFYLKRATGPVGDVLVAVNCDWSQEQDGWVEVPLAVLGIGADELYMVEDLVTGARYEWRGSRNYVRLDPAGQPGHLFRVVRNYIDVEVT</sequence>
<feature type="binding site" evidence="6">
    <location>
        <begin position="528"/>
        <end position="529"/>
    </location>
    <ligand>
        <name>alpha-maltose 1-phosphate</name>
        <dbReference type="ChEBI" id="CHEBI:63576"/>
    </ligand>
</feature>
<name>A0A1I1Y9X7_9BACT</name>
<dbReference type="Gene3D" id="2.60.40.1180">
    <property type="entry name" value="Golgi alpha-mannosidase II"/>
    <property type="match status" value="1"/>
</dbReference>
<evidence type="ECO:0000313" key="8">
    <source>
        <dbReference type="EMBL" id="SFE16387.1"/>
    </source>
</evidence>
<dbReference type="InterPro" id="IPR017853">
    <property type="entry name" value="GH"/>
</dbReference>
<feature type="site" description="Transition state stabilizer" evidence="6">
    <location>
        <position position="474"/>
    </location>
</feature>
<dbReference type="Gene3D" id="1.20.58.80">
    <property type="entry name" value="Phosphotransferase system, lactose/cellobiose-type IIA subunit"/>
    <property type="match status" value="1"/>
</dbReference>
<organism evidence="8 9">
    <name type="scientific">Nannocystis exedens</name>
    <dbReference type="NCBI Taxonomy" id="54"/>
    <lineage>
        <taxon>Bacteria</taxon>
        <taxon>Pseudomonadati</taxon>
        <taxon>Myxococcota</taxon>
        <taxon>Polyangia</taxon>
        <taxon>Nannocystales</taxon>
        <taxon>Nannocystaceae</taxon>
        <taxon>Nannocystis</taxon>
    </lineage>
</organism>
<feature type="binding site" evidence="6">
    <location>
        <position position="351"/>
    </location>
    <ligand>
        <name>alpha-maltose 1-phosphate</name>
        <dbReference type="ChEBI" id="CHEBI:63576"/>
    </ligand>
</feature>
<dbReference type="Gene3D" id="3.20.20.80">
    <property type="entry name" value="Glycosidases"/>
    <property type="match status" value="1"/>
</dbReference>
<dbReference type="SUPFAM" id="SSF51445">
    <property type="entry name" value="(Trans)glycosidases"/>
    <property type="match status" value="1"/>
</dbReference>
<keyword evidence="4 6" id="KW-0119">Carbohydrate metabolism</keyword>
<keyword evidence="2 6" id="KW-0328">Glycosyltransferase</keyword>
<dbReference type="STRING" id="54.SAMN02745121_03268"/>
<dbReference type="InterPro" id="IPR013780">
    <property type="entry name" value="Glyco_hydro_b"/>
</dbReference>
<dbReference type="Proteomes" id="UP000199400">
    <property type="component" value="Unassembled WGS sequence"/>
</dbReference>
<evidence type="ECO:0000313" key="9">
    <source>
        <dbReference type="Proteomes" id="UP000199400"/>
    </source>
</evidence>
<evidence type="ECO:0000256" key="6">
    <source>
        <dbReference type="HAMAP-Rule" id="MF_02124"/>
    </source>
</evidence>
<reference evidence="9" key="1">
    <citation type="submission" date="2016-10" db="EMBL/GenBank/DDBJ databases">
        <authorList>
            <person name="Varghese N."/>
            <person name="Submissions S."/>
        </authorList>
    </citation>
    <scope>NUCLEOTIDE SEQUENCE [LARGE SCALE GENOMIC DNA]</scope>
    <source>
        <strain evidence="9">ATCC 25963</strain>
    </source>
</reference>
<dbReference type="EC" id="2.4.99.16" evidence="6"/>
<dbReference type="Pfam" id="PF21702">
    <property type="entry name" value="GLGE_C"/>
    <property type="match status" value="1"/>
</dbReference>
<dbReference type="EMBL" id="FOMX01000009">
    <property type="protein sequence ID" value="SFE16387.1"/>
    <property type="molecule type" value="Genomic_DNA"/>
</dbReference>
<evidence type="ECO:0000256" key="2">
    <source>
        <dbReference type="ARBA" id="ARBA00022676"/>
    </source>
</evidence>
<comment type="function">
    <text evidence="6">Maltosyltransferase that uses maltose 1-phosphate (M1P) as the sugar donor to elongate linear or branched alpha-(1-&gt;4)-glucans. Is involved in a branched alpha-glucan biosynthetic pathway from trehalose, together with TreS, Mak and GlgB.</text>
</comment>
<accession>A0A1I1Y9X7</accession>
<evidence type="ECO:0000259" key="7">
    <source>
        <dbReference type="SMART" id="SM00642"/>
    </source>
</evidence>
<dbReference type="HAMAP" id="MF_02124">
    <property type="entry name" value="GlgE"/>
    <property type="match status" value="1"/>
</dbReference>
<dbReference type="SMART" id="SM00642">
    <property type="entry name" value="Aamy"/>
    <property type="match status" value="1"/>
</dbReference>
<dbReference type="GO" id="GO:0016758">
    <property type="term" value="F:hexosyltransferase activity"/>
    <property type="evidence" value="ECO:0007669"/>
    <property type="project" value="UniProtKB-UniRule"/>
</dbReference>